<reference evidence="1" key="2">
    <citation type="journal article" date="2024" name="Plant">
        <title>Genomic evolution and insights into agronomic trait innovations of Sesamum species.</title>
        <authorList>
            <person name="Miao H."/>
            <person name="Wang L."/>
            <person name="Qu L."/>
            <person name="Liu H."/>
            <person name="Sun Y."/>
            <person name="Le M."/>
            <person name="Wang Q."/>
            <person name="Wei S."/>
            <person name="Zheng Y."/>
            <person name="Lin W."/>
            <person name="Duan Y."/>
            <person name="Cao H."/>
            <person name="Xiong S."/>
            <person name="Wang X."/>
            <person name="Wei L."/>
            <person name="Li C."/>
            <person name="Ma Q."/>
            <person name="Ju M."/>
            <person name="Zhao R."/>
            <person name="Li G."/>
            <person name="Mu C."/>
            <person name="Tian Q."/>
            <person name="Mei H."/>
            <person name="Zhang T."/>
            <person name="Gao T."/>
            <person name="Zhang H."/>
        </authorList>
    </citation>
    <scope>NUCLEOTIDE SEQUENCE</scope>
    <source>
        <strain evidence="1">KEN1</strain>
    </source>
</reference>
<protein>
    <submittedName>
        <fullName evidence="1">Uncharacterized protein</fullName>
    </submittedName>
</protein>
<sequence length="232" mass="26185">MYTTDRASSGSGSAPTGVSSQLLNRLFQTIERTTHKDPHPGFIIATHHFKDPYPMVNEIDLDLLCNATMDLLIQFAYPSLSGYGKFTISYTISPSYGLWGSTHDPSLYDGRKEGKASLLFRGKLEELSSIMNPELREIKPIPTKEIRYHKSSYPTHITALKPCHTKLKPFIVADIETLLIDDVHKPYAAGLLVVYPGKQIPDIMIIDTYFSEDYSIILDSFEERSRKFMTSS</sequence>
<name>A0AAW2SH55_9LAMI</name>
<organism evidence="1">
    <name type="scientific">Sesamum latifolium</name>
    <dbReference type="NCBI Taxonomy" id="2727402"/>
    <lineage>
        <taxon>Eukaryota</taxon>
        <taxon>Viridiplantae</taxon>
        <taxon>Streptophyta</taxon>
        <taxon>Embryophyta</taxon>
        <taxon>Tracheophyta</taxon>
        <taxon>Spermatophyta</taxon>
        <taxon>Magnoliopsida</taxon>
        <taxon>eudicotyledons</taxon>
        <taxon>Gunneridae</taxon>
        <taxon>Pentapetalae</taxon>
        <taxon>asterids</taxon>
        <taxon>lamiids</taxon>
        <taxon>Lamiales</taxon>
        <taxon>Pedaliaceae</taxon>
        <taxon>Sesamum</taxon>
    </lineage>
</organism>
<reference evidence="1" key="1">
    <citation type="submission" date="2020-06" db="EMBL/GenBank/DDBJ databases">
        <authorList>
            <person name="Li T."/>
            <person name="Hu X."/>
            <person name="Zhang T."/>
            <person name="Song X."/>
            <person name="Zhang H."/>
            <person name="Dai N."/>
            <person name="Sheng W."/>
            <person name="Hou X."/>
            <person name="Wei L."/>
        </authorList>
    </citation>
    <scope>NUCLEOTIDE SEQUENCE</scope>
    <source>
        <strain evidence="1">KEN1</strain>
        <tissue evidence="1">Leaf</tissue>
    </source>
</reference>
<evidence type="ECO:0000313" key="1">
    <source>
        <dbReference type="EMBL" id="KAL0391587.1"/>
    </source>
</evidence>
<proteinExistence type="predicted"/>
<gene>
    <name evidence="1" type="ORF">Slati_4522900</name>
</gene>
<accession>A0AAW2SH55</accession>
<dbReference type="EMBL" id="JACGWN010000017">
    <property type="protein sequence ID" value="KAL0391587.1"/>
    <property type="molecule type" value="Genomic_DNA"/>
</dbReference>
<dbReference type="AlphaFoldDB" id="A0AAW2SH55"/>
<comment type="caution">
    <text evidence="1">The sequence shown here is derived from an EMBL/GenBank/DDBJ whole genome shotgun (WGS) entry which is preliminary data.</text>
</comment>